<dbReference type="Proteomes" id="UP000479000">
    <property type="component" value="Unassembled WGS sequence"/>
</dbReference>
<organism evidence="1 2">
    <name type="scientific">Nesidiocoris tenuis</name>
    <dbReference type="NCBI Taxonomy" id="355587"/>
    <lineage>
        <taxon>Eukaryota</taxon>
        <taxon>Metazoa</taxon>
        <taxon>Ecdysozoa</taxon>
        <taxon>Arthropoda</taxon>
        <taxon>Hexapoda</taxon>
        <taxon>Insecta</taxon>
        <taxon>Pterygota</taxon>
        <taxon>Neoptera</taxon>
        <taxon>Paraneoptera</taxon>
        <taxon>Hemiptera</taxon>
        <taxon>Heteroptera</taxon>
        <taxon>Panheteroptera</taxon>
        <taxon>Cimicomorpha</taxon>
        <taxon>Miridae</taxon>
        <taxon>Dicyphina</taxon>
        <taxon>Nesidiocoris</taxon>
    </lineage>
</organism>
<name>A0A6H5H9E2_9HEMI</name>
<proteinExistence type="predicted"/>
<protein>
    <submittedName>
        <fullName evidence="1">Uncharacterized protein</fullName>
    </submittedName>
</protein>
<feature type="non-terminal residue" evidence="1">
    <location>
        <position position="1"/>
    </location>
</feature>
<evidence type="ECO:0000313" key="2">
    <source>
        <dbReference type="Proteomes" id="UP000479000"/>
    </source>
</evidence>
<reference evidence="1 2" key="1">
    <citation type="submission" date="2020-02" db="EMBL/GenBank/DDBJ databases">
        <authorList>
            <person name="Ferguson B K."/>
        </authorList>
    </citation>
    <scope>NUCLEOTIDE SEQUENCE [LARGE SCALE GENOMIC DNA]</scope>
</reference>
<keyword evidence="2" id="KW-1185">Reference proteome</keyword>
<sequence length="119" mass="13500">AEGAAKSSFCSGHIECLMETMKTAKQRGPGLKISEDSEEVEVAAAKEEENTSFIKLSAVRVGDGDRIPFRLKCNGFGKKSLCKRYASLNAIFELYFPRPMFKWDRWYPIAFTELFQSIF</sequence>
<accession>A0A6H5H9E2</accession>
<gene>
    <name evidence="1" type="ORF">NTEN_LOCUS15208</name>
</gene>
<evidence type="ECO:0000313" key="1">
    <source>
        <dbReference type="EMBL" id="CAB0010149.1"/>
    </source>
</evidence>
<dbReference type="AlphaFoldDB" id="A0A6H5H9E2"/>
<dbReference type="EMBL" id="CADCXU010022821">
    <property type="protein sequence ID" value="CAB0010149.1"/>
    <property type="molecule type" value="Genomic_DNA"/>
</dbReference>